<proteinExistence type="predicted"/>
<accession>A0A9J6HBQ3</accession>
<dbReference type="AlphaFoldDB" id="A0A9J6HBQ3"/>
<name>A0A9J6HBQ3_HAELO</name>
<dbReference type="Proteomes" id="UP000821853">
    <property type="component" value="Unassembled WGS sequence"/>
</dbReference>
<organism evidence="1 2">
    <name type="scientific">Haemaphysalis longicornis</name>
    <name type="common">Bush tick</name>
    <dbReference type="NCBI Taxonomy" id="44386"/>
    <lineage>
        <taxon>Eukaryota</taxon>
        <taxon>Metazoa</taxon>
        <taxon>Ecdysozoa</taxon>
        <taxon>Arthropoda</taxon>
        <taxon>Chelicerata</taxon>
        <taxon>Arachnida</taxon>
        <taxon>Acari</taxon>
        <taxon>Parasitiformes</taxon>
        <taxon>Ixodida</taxon>
        <taxon>Ixodoidea</taxon>
        <taxon>Ixodidae</taxon>
        <taxon>Haemaphysalinae</taxon>
        <taxon>Haemaphysalis</taxon>
    </lineage>
</organism>
<sequence>MSAAGILGRALGYNIPDLSLTLNREAIPAVITLRILGDPYDYDGYGTAYLPKLRHRGSQLTHT</sequence>
<protein>
    <submittedName>
        <fullName evidence="1">Uncharacterized protein</fullName>
    </submittedName>
</protein>
<evidence type="ECO:0000313" key="1">
    <source>
        <dbReference type="EMBL" id="KAH9384165.1"/>
    </source>
</evidence>
<gene>
    <name evidence="1" type="ORF">HPB48_026158</name>
</gene>
<keyword evidence="2" id="KW-1185">Reference proteome</keyword>
<dbReference type="VEuPathDB" id="VectorBase:HLOH_046622"/>
<reference evidence="1 2" key="1">
    <citation type="journal article" date="2020" name="Cell">
        <title>Large-Scale Comparative Analyses of Tick Genomes Elucidate Their Genetic Diversity and Vector Capacities.</title>
        <authorList>
            <consortium name="Tick Genome and Microbiome Consortium (TIGMIC)"/>
            <person name="Jia N."/>
            <person name="Wang J."/>
            <person name="Shi W."/>
            <person name="Du L."/>
            <person name="Sun Y."/>
            <person name="Zhan W."/>
            <person name="Jiang J.F."/>
            <person name="Wang Q."/>
            <person name="Zhang B."/>
            <person name="Ji P."/>
            <person name="Bell-Sakyi L."/>
            <person name="Cui X.M."/>
            <person name="Yuan T.T."/>
            <person name="Jiang B.G."/>
            <person name="Yang W.F."/>
            <person name="Lam T.T."/>
            <person name="Chang Q.C."/>
            <person name="Ding S.J."/>
            <person name="Wang X.J."/>
            <person name="Zhu J.G."/>
            <person name="Ruan X.D."/>
            <person name="Zhao L."/>
            <person name="Wei J.T."/>
            <person name="Ye R.Z."/>
            <person name="Que T.C."/>
            <person name="Du C.H."/>
            <person name="Zhou Y.H."/>
            <person name="Cheng J.X."/>
            <person name="Dai P.F."/>
            <person name="Guo W.B."/>
            <person name="Han X.H."/>
            <person name="Huang E.J."/>
            <person name="Li L.F."/>
            <person name="Wei W."/>
            <person name="Gao Y.C."/>
            <person name="Liu J.Z."/>
            <person name="Shao H.Z."/>
            <person name="Wang X."/>
            <person name="Wang C.C."/>
            <person name="Yang T.C."/>
            <person name="Huo Q.B."/>
            <person name="Li W."/>
            <person name="Chen H.Y."/>
            <person name="Chen S.E."/>
            <person name="Zhou L.G."/>
            <person name="Ni X.B."/>
            <person name="Tian J.H."/>
            <person name="Sheng Y."/>
            <person name="Liu T."/>
            <person name="Pan Y.S."/>
            <person name="Xia L.Y."/>
            <person name="Li J."/>
            <person name="Zhao F."/>
            <person name="Cao W.C."/>
        </authorList>
    </citation>
    <scope>NUCLEOTIDE SEQUENCE [LARGE SCALE GENOMIC DNA]</scope>
    <source>
        <strain evidence="1">HaeL-2018</strain>
    </source>
</reference>
<evidence type="ECO:0000313" key="2">
    <source>
        <dbReference type="Proteomes" id="UP000821853"/>
    </source>
</evidence>
<comment type="caution">
    <text evidence="1">The sequence shown here is derived from an EMBL/GenBank/DDBJ whole genome shotgun (WGS) entry which is preliminary data.</text>
</comment>
<dbReference type="EMBL" id="JABSTR010001714">
    <property type="protein sequence ID" value="KAH9384165.1"/>
    <property type="molecule type" value="Genomic_DNA"/>
</dbReference>